<dbReference type="OrthoDB" id="9801844at2"/>
<evidence type="ECO:0000256" key="6">
    <source>
        <dbReference type="ARBA" id="ARBA00022917"/>
    </source>
</evidence>
<dbReference type="CDD" id="cd04470">
    <property type="entry name" value="S1_EF-P_repeat_1"/>
    <property type="match status" value="1"/>
</dbReference>
<evidence type="ECO:0000256" key="3">
    <source>
        <dbReference type="ARBA" id="ARBA00009479"/>
    </source>
</evidence>
<sequence length="186" mass="20846">MISVNDFKTGQTIELDGSIWQVLEFQHVKPGKGAAFVRSKLKNLENGNTQEKTFRAGEKVNTAHLDRRPMQYLYASDNNHTFMDTETYEQLDIPGDIIEEELNFMKENSQVTVMIYDGKTLGIELPKNVELEVIETEPGIKGDTASGGTKPAKLETGYSVQVPFFVNKGDRLIISTSEGKYVSRAH</sequence>
<dbReference type="EMBL" id="VMHE01000001">
    <property type="protein sequence ID" value="TSJ67672.1"/>
    <property type="molecule type" value="Genomic_DNA"/>
</dbReference>
<dbReference type="FunFam" id="2.40.50.140:FF:000009">
    <property type="entry name" value="Elongation factor P"/>
    <property type="match status" value="1"/>
</dbReference>
<evidence type="ECO:0000256" key="9">
    <source>
        <dbReference type="NCBIfam" id="TIGR00038"/>
    </source>
</evidence>
<dbReference type="CDD" id="cd05794">
    <property type="entry name" value="S1_EF-P_repeat_2"/>
    <property type="match status" value="1"/>
</dbReference>
<dbReference type="Pfam" id="PF08207">
    <property type="entry name" value="EFP_N"/>
    <property type="match status" value="1"/>
</dbReference>
<dbReference type="FunFam" id="2.40.50.140:FF:000004">
    <property type="entry name" value="Elongation factor P"/>
    <property type="match status" value="1"/>
</dbReference>
<dbReference type="GO" id="GO:0003746">
    <property type="term" value="F:translation elongation factor activity"/>
    <property type="evidence" value="ECO:0007669"/>
    <property type="project" value="UniProtKB-UniRule"/>
</dbReference>
<feature type="domain" description="Translation elongation factor P/YeiP central" evidence="12">
    <location>
        <begin position="67"/>
        <end position="121"/>
    </location>
</feature>
<proteinExistence type="inferred from homology"/>
<dbReference type="SUPFAM" id="SSF50249">
    <property type="entry name" value="Nucleic acid-binding proteins"/>
    <property type="match status" value="2"/>
</dbReference>
<keyword evidence="5 8" id="KW-0251">Elongation factor</keyword>
<dbReference type="PANTHER" id="PTHR30053">
    <property type="entry name" value="ELONGATION FACTOR P"/>
    <property type="match status" value="1"/>
</dbReference>
<evidence type="ECO:0000256" key="1">
    <source>
        <dbReference type="ARBA" id="ARBA00004496"/>
    </source>
</evidence>
<dbReference type="NCBIfam" id="TIGR00038">
    <property type="entry name" value="efp"/>
    <property type="match status" value="1"/>
</dbReference>
<dbReference type="GO" id="GO:0043043">
    <property type="term" value="P:peptide biosynthetic process"/>
    <property type="evidence" value="ECO:0007669"/>
    <property type="project" value="InterPro"/>
</dbReference>
<dbReference type="InterPro" id="IPR020599">
    <property type="entry name" value="Transl_elong_fac_P/YeiP"/>
</dbReference>
<dbReference type="InterPro" id="IPR015365">
    <property type="entry name" value="Elong-fact-P_C"/>
</dbReference>
<protein>
    <recommendedName>
        <fullName evidence="8 9">Elongation factor P</fullName>
        <shortName evidence="8">EF-P</shortName>
    </recommendedName>
</protein>
<dbReference type="SMART" id="SM01185">
    <property type="entry name" value="EFP"/>
    <property type="match status" value="1"/>
</dbReference>
<dbReference type="SMART" id="SM00841">
    <property type="entry name" value="Elong-fact-P_C"/>
    <property type="match status" value="1"/>
</dbReference>
<keyword evidence="4 8" id="KW-0963">Cytoplasm</keyword>
<dbReference type="SUPFAM" id="SSF50104">
    <property type="entry name" value="Translation proteins SH3-like domain"/>
    <property type="match status" value="1"/>
</dbReference>
<dbReference type="PROSITE" id="PS01275">
    <property type="entry name" value="EFP"/>
    <property type="match status" value="1"/>
</dbReference>
<evidence type="ECO:0000313" key="14">
    <source>
        <dbReference type="Proteomes" id="UP000316425"/>
    </source>
</evidence>
<dbReference type="InterPro" id="IPR013852">
    <property type="entry name" value="Transl_elong_P/YeiP_CS"/>
</dbReference>
<dbReference type="RefSeq" id="WP_144087431.1">
    <property type="nucleotide sequence ID" value="NZ_VMHE01000001.1"/>
</dbReference>
<reference evidence="13 14" key="1">
    <citation type="submission" date="2019-07" db="EMBL/GenBank/DDBJ databases">
        <title>Allobacillus sp. nov. SKP isolated from shrimp paste of Euphausiacea.</title>
        <authorList>
            <person name="Kanchanasin P."/>
            <person name="Tanasupawat S."/>
            <person name="Shi W."/>
            <person name="Wu L."/>
            <person name="Ma J."/>
        </authorList>
    </citation>
    <scope>NUCLEOTIDE SEQUENCE [LARGE SCALE GENOMIC DNA]</scope>
    <source>
        <strain evidence="13 14">SKP4-8</strain>
    </source>
</reference>
<evidence type="ECO:0000256" key="4">
    <source>
        <dbReference type="ARBA" id="ARBA00022490"/>
    </source>
</evidence>
<evidence type="ECO:0000256" key="5">
    <source>
        <dbReference type="ARBA" id="ARBA00022768"/>
    </source>
</evidence>
<name>A0A556PTG4_9BACI</name>
<dbReference type="NCBIfam" id="NF001810">
    <property type="entry name" value="PRK00529.1"/>
    <property type="match status" value="1"/>
</dbReference>
<evidence type="ECO:0000256" key="2">
    <source>
        <dbReference type="ARBA" id="ARBA00004815"/>
    </source>
</evidence>
<evidence type="ECO:0000259" key="11">
    <source>
        <dbReference type="SMART" id="SM00841"/>
    </source>
</evidence>
<evidence type="ECO:0000313" key="13">
    <source>
        <dbReference type="EMBL" id="TSJ67672.1"/>
    </source>
</evidence>
<dbReference type="Proteomes" id="UP000316425">
    <property type="component" value="Unassembled WGS sequence"/>
</dbReference>
<dbReference type="FunFam" id="2.30.30.30:FF:000003">
    <property type="entry name" value="Elongation factor P"/>
    <property type="match status" value="1"/>
</dbReference>
<dbReference type="PIRSF" id="PIRSF005901">
    <property type="entry name" value="EF-P"/>
    <property type="match status" value="1"/>
</dbReference>
<dbReference type="InterPro" id="IPR011768">
    <property type="entry name" value="Transl_elongation_fac_P"/>
</dbReference>
<dbReference type="Gene3D" id="2.40.50.140">
    <property type="entry name" value="Nucleic acid-binding proteins"/>
    <property type="match status" value="2"/>
</dbReference>
<evidence type="ECO:0000256" key="8">
    <source>
        <dbReference type="HAMAP-Rule" id="MF_00141"/>
    </source>
</evidence>
<dbReference type="InterPro" id="IPR014722">
    <property type="entry name" value="Rib_uL2_dom2"/>
</dbReference>
<dbReference type="InterPro" id="IPR012340">
    <property type="entry name" value="NA-bd_OB-fold"/>
</dbReference>
<feature type="domain" description="Elongation factor P C-terminal" evidence="11">
    <location>
        <begin position="129"/>
        <end position="184"/>
    </location>
</feature>
<dbReference type="InterPro" id="IPR001059">
    <property type="entry name" value="Transl_elong_P/YeiP_cen"/>
</dbReference>
<comment type="similarity">
    <text evidence="3 8 10">Belongs to the elongation factor P family.</text>
</comment>
<dbReference type="GO" id="GO:0005829">
    <property type="term" value="C:cytosol"/>
    <property type="evidence" value="ECO:0007669"/>
    <property type="project" value="UniProtKB-ARBA"/>
</dbReference>
<accession>A0A556PTG4</accession>
<comment type="caution">
    <text evidence="13">The sequence shown here is derived from an EMBL/GenBank/DDBJ whole genome shotgun (WGS) entry which is preliminary data.</text>
</comment>
<evidence type="ECO:0000256" key="10">
    <source>
        <dbReference type="RuleBase" id="RU004389"/>
    </source>
</evidence>
<dbReference type="InterPro" id="IPR013185">
    <property type="entry name" value="Transl_elong_KOW-like"/>
</dbReference>
<dbReference type="Gene3D" id="2.30.30.30">
    <property type="match status" value="1"/>
</dbReference>
<comment type="subcellular location">
    <subcellularLocation>
        <location evidence="1 8">Cytoplasm</location>
    </subcellularLocation>
</comment>
<evidence type="ECO:0000256" key="7">
    <source>
        <dbReference type="ARBA" id="ARBA00025469"/>
    </source>
</evidence>
<gene>
    <name evidence="8 13" type="primary">efp</name>
    <name evidence="13" type="ORF">FPQ13_00970</name>
</gene>
<dbReference type="Pfam" id="PF01132">
    <property type="entry name" value="EFP"/>
    <property type="match status" value="1"/>
</dbReference>
<dbReference type="InterPro" id="IPR008991">
    <property type="entry name" value="Translation_prot_SH3-like_sf"/>
</dbReference>
<dbReference type="Pfam" id="PF09285">
    <property type="entry name" value="Elong-fact-P_C"/>
    <property type="match status" value="1"/>
</dbReference>
<comment type="pathway">
    <text evidence="2 8">Protein biosynthesis; polypeptide chain elongation.</text>
</comment>
<keyword evidence="6 8" id="KW-0648">Protein biosynthesis</keyword>
<keyword evidence="14" id="KW-1185">Reference proteome</keyword>
<dbReference type="HAMAP" id="MF_00141">
    <property type="entry name" value="EF_P"/>
    <property type="match status" value="1"/>
</dbReference>
<dbReference type="AlphaFoldDB" id="A0A556PTG4"/>
<evidence type="ECO:0000259" key="12">
    <source>
        <dbReference type="SMART" id="SM01185"/>
    </source>
</evidence>
<comment type="function">
    <text evidence="7 8">Involved in peptide bond synthesis. Stimulates efficient translation and peptide-bond synthesis on native or reconstituted 70S ribosomes in vitro. Probably functions indirectly by altering the affinity of the ribosome for aminoacyl-tRNA, thus increasing their reactivity as acceptors for peptidyl transferase.</text>
</comment>
<dbReference type="UniPathway" id="UPA00345"/>
<organism evidence="13 14">
    <name type="scientific">Allobacillus salarius</name>
    <dbReference type="NCBI Taxonomy" id="1955272"/>
    <lineage>
        <taxon>Bacteria</taxon>
        <taxon>Bacillati</taxon>
        <taxon>Bacillota</taxon>
        <taxon>Bacilli</taxon>
        <taxon>Bacillales</taxon>
        <taxon>Bacillaceae</taxon>
        <taxon>Allobacillus</taxon>
    </lineage>
</organism>
<dbReference type="PANTHER" id="PTHR30053:SF12">
    <property type="entry name" value="ELONGATION FACTOR P (EF-P) FAMILY PROTEIN"/>
    <property type="match status" value="1"/>
</dbReference>